<dbReference type="SUPFAM" id="SSF51735">
    <property type="entry name" value="NAD(P)-binding Rossmann-fold domains"/>
    <property type="match status" value="1"/>
</dbReference>
<dbReference type="InterPro" id="IPR029753">
    <property type="entry name" value="D-isomer_DH_CS"/>
</dbReference>
<feature type="domain" description="D-isomer specific 2-hydroxyacid dehydrogenase catalytic" evidence="4">
    <location>
        <begin position="27"/>
        <end position="340"/>
    </location>
</feature>
<dbReference type="InterPro" id="IPR036291">
    <property type="entry name" value="NAD(P)-bd_dom_sf"/>
</dbReference>
<dbReference type="PROSITE" id="PS00670">
    <property type="entry name" value="D_2_HYDROXYACID_DH_2"/>
    <property type="match status" value="1"/>
</dbReference>
<dbReference type="InterPro" id="IPR006140">
    <property type="entry name" value="D-isomer_DH_NAD-bd"/>
</dbReference>
<dbReference type="PANTHER" id="PTHR10996">
    <property type="entry name" value="2-HYDROXYACID DEHYDROGENASE-RELATED"/>
    <property type="match status" value="1"/>
</dbReference>
<evidence type="ECO:0000313" key="7">
    <source>
        <dbReference type="Proteomes" id="UP000268857"/>
    </source>
</evidence>
<dbReference type="InterPro" id="IPR050223">
    <property type="entry name" value="D-isomer_2-hydroxyacid_DH"/>
</dbReference>
<dbReference type="EMBL" id="RSCJ01000001">
    <property type="protein sequence ID" value="RUR86597.1"/>
    <property type="molecule type" value="Genomic_DNA"/>
</dbReference>
<evidence type="ECO:0000259" key="5">
    <source>
        <dbReference type="Pfam" id="PF02826"/>
    </source>
</evidence>
<dbReference type="AlphaFoldDB" id="A0A433NQT2"/>
<dbReference type="STRING" id="211165.GCA_000317285_04948"/>
<protein>
    <submittedName>
        <fullName evidence="6">D-glycerate dehydrogenase</fullName>
    </submittedName>
</protein>
<dbReference type="GO" id="GO:0051287">
    <property type="term" value="F:NAD binding"/>
    <property type="evidence" value="ECO:0007669"/>
    <property type="project" value="InterPro"/>
</dbReference>
<dbReference type="Pfam" id="PF02826">
    <property type="entry name" value="2-Hacid_dh_C"/>
    <property type="match status" value="1"/>
</dbReference>
<gene>
    <name evidence="6" type="ORF">PCC6912_00400</name>
</gene>
<dbReference type="GO" id="GO:0030267">
    <property type="term" value="F:glyoxylate reductase (NADPH) activity"/>
    <property type="evidence" value="ECO:0007669"/>
    <property type="project" value="TreeGrafter"/>
</dbReference>
<accession>A0A433NQT2</accession>
<dbReference type="Proteomes" id="UP000268857">
    <property type="component" value="Unassembled WGS sequence"/>
</dbReference>
<dbReference type="Gene3D" id="3.40.50.720">
    <property type="entry name" value="NAD(P)-binding Rossmann-like Domain"/>
    <property type="match status" value="2"/>
</dbReference>
<dbReference type="CDD" id="cd05301">
    <property type="entry name" value="GDH"/>
    <property type="match status" value="1"/>
</dbReference>
<dbReference type="Pfam" id="PF00389">
    <property type="entry name" value="2-Hacid_dh"/>
    <property type="match status" value="1"/>
</dbReference>
<dbReference type="FunFam" id="3.40.50.720:FF:000462">
    <property type="entry name" value="Glyoxylate reductase (NADP+)"/>
    <property type="match status" value="1"/>
</dbReference>
<reference evidence="6 7" key="1">
    <citation type="journal article" date="2019" name="Genome Biol. Evol.">
        <title>Day and night: Metabolic profiles and evolutionary relationships of six axenic non-marine cyanobacteria.</title>
        <authorList>
            <person name="Will S.E."/>
            <person name="Henke P."/>
            <person name="Boedeker C."/>
            <person name="Huang S."/>
            <person name="Brinkmann H."/>
            <person name="Rohde M."/>
            <person name="Jarek M."/>
            <person name="Friedl T."/>
            <person name="Seufert S."/>
            <person name="Schumacher M."/>
            <person name="Overmann J."/>
            <person name="Neumann-Schaal M."/>
            <person name="Petersen J."/>
        </authorList>
    </citation>
    <scope>NUCLEOTIDE SEQUENCE [LARGE SCALE GENOMIC DNA]</scope>
    <source>
        <strain evidence="6 7">PCC 6912</strain>
    </source>
</reference>
<evidence type="ECO:0000259" key="4">
    <source>
        <dbReference type="Pfam" id="PF00389"/>
    </source>
</evidence>
<proteinExistence type="inferred from homology"/>
<organism evidence="6 7">
    <name type="scientific">Chlorogloeopsis fritschii PCC 6912</name>
    <dbReference type="NCBI Taxonomy" id="211165"/>
    <lineage>
        <taxon>Bacteria</taxon>
        <taxon>Bacillati</taxon>
        <taxon>Cyanobacteriota</taxon>
        <taxon>Cyanophyceae</taxon>
        <taxon>Nostocales</taxon>
        <taxon>Chlorogloeopsidaceae</taxon>
        <taxon>Chlorogloeopsis</taxon>
    </lineage>
</organism>
<comment type="caution">
    <text evidence="6">The sequence shown here is derived from an EMBL/GenBank/DDBJ whole genome shotgun (WGS) entry which is preliminary data.</text>
</comment>
<comment type="similarity">
    <text evidence="1 3">Belongs to the D-isomer specific 2-hydroxyacid dehydrogenase family.</text>
</comment>
<evidence type="ECO:0000313" key="6">
    <source>
        <dbReference type="EMBL" id="RUR86597.1"/>
    </source>
</evidence>
<evidence type="ECO:0000256" key="2">
    <source>
        <dbReference type="ARBA" id="ARBA00023002"/>
    </source>
</evidence>
<dbReference type="PROSITE" id="PS00065">
    <property type="entry name" value="D_2_HYDROXYACID_DH_1"/>
    <property type="match status" value="1"/>
</dbReference>
<keyword evidence="2 3" id="KW-0560">Oxidoreductase</keyword>
<dbReference type="PANTHER" id="PTHR10996:SF257">
    <property type="entry name" value="GLYOXYLATE REDUCTASE 1"/>
    <property type="match status" value="1"/>
</dbReference>
<dbReference type="InterPro" id="IPR006139">
    <property type="entry name" value="D-isomer_2_OHA_DH_cat_dom"/>
</dbReference>
<evidence type="ECO:0000256" key="3">
    <source>
        <dbReference type="RuleBase" id="RU003719"/>
    </source>
</evidence>
<evidence type="ECO:0000256" key="1">
    <source>
        <dbReference type="ARBA" id="ARBA00005854"/>
    </source>
</evidence>
<feature type="domain" description="D-isomer specific 2-hydroxyacid dehydrogenase NAD-binding" evidence="5">
    <location>
        <begin position="130"/>
        <end position="308"/>
    </location>
</feature>
<name>A0A433NQT2_CHLFR</name>
<dbReference type="SUPFAM" id="SSF52283">
    <property type="entry name" value="Formate/glycerate dehydrogenase catalytic domain-like"/>
    <property type="match status" value="1"/>
</dbReference>
<sequence length="345" mass="38387">MMLRRYRLDNNITFVFVPEIMSQAKVFVTRRLPTELQQLQEIADVEVWMERQPPPYEVLLAKTKEIDGLLCLLTDQIDRQLIEAATSIKVISQMAVGYDNIDILSATARRIPIGHTPGVLTDATADLTWALLMAAARRVVEADRFTRGGEWRTWEPDLLLGPNVTGATLGIVGFGRIGQAVARRAKGFETRIIYTSKHRCEPELEESLGVEFASFERLLQESDFVTIHTPLTADTHHLFSEPQFALMKQSAILINTARGTIVEPNALYQALSNGQIAGAAIDVTEPEPIPTDSPLLSLDNLIITPHIGSASRQTRKKMADMAIENLIAGLKGERLPYCVNPEVYQ</sequence>
<dbReference type="GO" id="GO:0005829">
    <property type="term" value="C:cytosol"/>
    <property type="evidence" value="ECO:0007669"/>
    <property type="project" value="TreeGrafter"/>
</dbReference>
<keyword evidence="7" id="KW-1185">Reference proteome</keyword>
<dbReference type="InterPro" id="IPR029752">
    <property type="entry name" value="D-isomer_DH_CS1"/>
</dbReference>
<dbReference type="PROSITE" id="PS00671">
    <property type="entry name" value="D_2_HYDROXYACID_DH_3"/>
    <property type="match status" value="1"/>
</dbReference>
<dbReference type="GO" id="GO:0016618">
    <property type="term" value="F:hydroxypyruvate reductase [NAD(P)H] activity"/>
    <property type="evidence" value="ECO:0007669"/>
    <property type="project" value="TreeGrafter"/>
</dbReference>